<comment type="caution">
    <text evidence="3">The sequence shown here is derived from an EMBL/GenBank/DDBJ whole genome shotgun (WGS) entry which is preliminary data.</text>
</comment>
<proteinExistence type="predicted"/>
<name>A0ABP7TWX3_9ACTN</name>
<protein>
    <submittedName>
        <fullName evidence="3">IS110 family transposase</fullName>
    </submittedName>
</protein>
<dbReference type="Proteomes" id="UP001500456">
    <property type="component" value="Unassembled WGS sequence"/>
</dbReference>
<gene>
    <name evidence="3" type="ORF">GCM10022232_93050</name>
</gene>
<dbReference type="Pfam" id="PF01548">
    <property type="entry name" value="DEDD_Tnp_IS110"/>
    <property type="match status" value="1"/>
</dbReference>
<evidence type="ECO:0000259" key="2">
    <source>
        <dbReference type="Pfam" id="PF02371"/>
    </source>
</evidence>
<evidence type="ECO:0000313" key="3">
    <source>
        <dbReference type="EMBL" id="GAA4032504.1"/>
    </source>
</evidence>
<dbReference type="InterPro" id="IPR047650">
    <property type="entry name" value="Transpos_IS110"/>
</dbReference>
<evidence type="ECO:0000259" key="1">
    <source>
        <dbReference type="Pfam" id="PF01548"/>
    </source>
</evidence>
<sequence length="395" mass="43649">MNRIWAGIDSGKTHHHCLVLNESGETLLSRRVANDEPELLKLLSSVLALGDQVTWAVDMAGGEPALLLALLVNHEQEVLYIPGRVVNRASDGYRGEGKTDARDALVIADQARIRRDLQELRPDDEATIELRLLTNRRTDLVRDRTRSINRLRSALTGMFPALERALVLTSAGPLVLLAGYQTPAALRRLGTARLTRCLRTRGVRSPEELAMKAVEAAERQHTSVPGEAVIAQLVRTLAQEVETLNDKVAEVDRLIEARFRTHELAEIVASMPGIGPLLGAEFLAAVGNDLADFTSPDGLAAFAGLAPAPHDSGKRNGNLHRPRHYHRGLQRVFYMSALTSVRYDPNSRAFYDRKRAEGKRHTQAVIALARRRVNVLWALIRDGRLYEAAPPRPTG</sequence>
<dbReference type="NCBIfam" id="NF033542">
    <property type="entry name" value="transpos_IS110"/>
    <property type="match status" value="1"/>
</dbReference>
<dbReference type="Pfam" id="PF02371">
    <property type="entry name" value="Transposase_20"/>
    <property type="match status" value="1"/>
</dbReference>
<dbReference type="PANTHER" id="PTHR33055">
    <property type="entry name" value="TRANSPOSASE FOR INSERTION SEQUENCE ELEMENT IS1111A"/>
    <property type="match status" value="1"/>
</dbReference>
<feature type="domain" description="Transposase IS116/IS110/IS902 C-terminal" evidence="2">
    <location>
        <begin position="266"/>
        <end position="351"/>
    </location>
</feature>
<dbReference type="EMBL" id="BAAAZX010000061">
    <property type="protein sequence ID" value="GAA4032504.1"/>
    <property type="molecule type" value="Genomic_DNA"/>
</dbReference>
<accession>A0ABP7TWX3</accession>
<keyword evidence="4" id="KW-1185">Reference proteome</keyword>
<feature type="domain" description="Transposase IS110-like N-terminal" evidence="1">
    <location>
        <begin position="6"/>
        <end position="160"/>
    </location>
</feature>
<dbReference type="InterPro" id="IPR003346">
    <property type="entry name" value="Transposase_20"/>
</dbReference>
<reference evidence="4" key="1">
    <citation type="journal article" date="2019" name="Int. J. Syst. Evol. Microbiol.">
        <title>The Global Catalogue of Microorganisms (GCM) 10K type strain sequencing project: providing services to taxonomists for standard genome sequencing and annotation.</title>
        <authorList>
            <consortium name="The Broad Institute Genomics Platform"/>
            <consortium name="The Broad Institute Genome Sequencing Center for Infectious Disease"/>
            <person name="Wu L."/>
            <person name="Ma J."/>
        </authorList>
    </citation>
    <scope>NUCLEOTIDE SEQUENCE [LARGE SCALE GENOMIC DNA]</scope>
    <source>
        <strain evidence="4">JCM 16924</strain>
    </source>
</reference>
<organism evidence="3 4">
    <name type="scientific">Streptomyces plumbiresistens</name>
    <dbReference type="NCBI Taxonomy" id="511811"/>
    <lineage>
        <taxon>Bacteria</taxon>
        <taxon>Bacillati</taxon>
        <taxon>Actinomycetota</taxon>
        <taxon>Actinomycetes</taxon>
        <taxon>Kitasatosporales</taxon>
        <taxon>Streptomycetaceae</taxon>
        <taxon>Streptomyces</taxon>
    </lineage>
</organism>
<evidence type="ECO:0000313" key="4">
    <source>
        <dbReference type="Proteomes" id="UP001500456"/>
    </source>
</evidence>
<dbReference type="InterPro" id="IPR002525">
    <property type="entry name" value="Transp_IS110-like_N"/>
</dbReference>
<dbReference type="RefSeq" id="WP_345571925.1">
    <property type="nucleotide sequence ID" value="NZ_BAAAZX010000061.1"/>
</dbReference>
<dbReference type="PANTHER" id="PTHR33055:SF3">
    <property type="entry name" value="PUTATIVE TRANSPOSASE FOR IS117-RELATED"/>
    <property type="match status" value="1"/>
</dbReference>